<dbReference type="EMBL" id="JANJYJ010000005">
    <property type="protein sequence ID" value="KAK3211508.1"/>
    <property type="molecule type" value="Genomic_DNA"/>
</dbReference>
<reference evidence="1" key="1">
    <citation type="journal article" date="2023" name="Plant J.">
        <title>Genome sequences and population genomics provide insights into the demographic history, inbreeding, and mutation load of two 'living fossil' tree species of Dipteronia.</title>
        <authorList>
            <person name="Feng Y."/>
            <person name="Comes H.P."/>
            <person name="Chen J."/>
            <person name="Zhu S."/>
            <person name="Lu R."/>
            <person name="Zhang X."/>
            <person name="Li P."/>
            <person name="Qiu J."/>
            <person name="Olsen K.M."/>
            <person name="Qiu Y."/>
        </authorList>
    </citation>
    <scope>NUCLEOTIDE SEQUENCE</scope>
    <source>
        <strain evidence="1">NBL</strain>
    </source>
</reference>
<accession>A0AAE0E6R0</accession>
<evidence type="ECO:0000313" key="2">
    <source>
        <dbReference type="Proteomes" id="UP001281410"/>
    </source>
</evidence>
<protein>
    <submittedName>
        <fullName evidence="1">Uncharacterized protein</fullName>
    </submittedName>
</protein>
<dbReference type="AlphaFoldDB" id="A0AAE0E6R0"/>
<keyword evidence="2" id="KW-1185">Reference proteome</keyword>
<dbReference type="Proteomes" id="UP001281410">
    <property type="component" value="Unassembled WGS sequence"/>
</dbReference>
<proteinExistence type="predicted"/>
<gene>
    <name evidence="1" type="ORF">Dsin_016214</name>
</gene>
<comment type="caution">
    <text evidence="1">The sequence shown here is derived from an EMBL/GenBank/DDBJ whole genome shotgun (WGS) entry which is preliminary data.</text>
</comment>
<evidence type="ECO:0000313" key="1">
    <source>
        <dbReference type="EMBL" id="KAK3211508.1"/>
    </source>
</evidence>
<name>A0AAE0E6R0_9ROSI</name>
<sequence>MSRDMRTLKDNLGKQPLVTNQVYSREEHGMDMYLMGPVRRSMCIGCYRHSHQSSCSELHKLGRHNVFQSNSRIVPLNVSSTFSTGNDQYGTTCKQQVQGMNCMFKWKELEKNNGIYANWIEDAPLLHSSSNYVEN</sequence>
<organism evidence="1 2">
    <name type="scientific">Dipteronia sinensis</name>
    <dbReference type="NCBI Taxonomy" id="43782"/>
    <lineage>
        <taxon>Eukaryota</taxon>
        <taxon>Viridiplantae</taxon>
        <taxon>Streptophyta</taxon>
        <taxon>Embryophyta</taxon>
        <taxon>Tracheophyta</taxon>
        <taxon>Spermatophyta</taxon>
        <taxon>Magnoliopsida</taxon>
        <taxon>eudicotyledons</taxon>
        <taxon>Gunneridae</taxon>
        <taxon>Pentapetalae</taxon>
        <taxon>rosids</taxon>
        <taxon>malvids</taxon>
        <taxon>Sapindales</taxon>
        <taxon>Sapindaceae</taxon>
        <taxon>Hippocastanoideae</taxon>
        <taxon>Acereae</taxon>
        <taxon>Dipteronia</taxon>
    </lineage>
</organism>